<dbReference type="STRING" id="6183.A0A5K4F4K1"/>
<dbReference type="PANTHER" id="PTHR23317">
    <property type="entry name" value="DEDICATOR OF CYTOKINESIS DOCK"/>
    <property type="match status" value="1"/>
</dbReference>
<dbReference type="InterPro" id="IPR046773">
    <property type="entry name" value="DOCKER_Lobe_C"/>
</dbReference>
<evidence type="ECO:0000313" key="6">
    <source>
        <dbReference type="Proteomes" id="UP000008854"/>
    </source>
</evidence>
<keyword evidence="1" id="KW-0344">Guanine-nucleotide releasing factor</keyword>
<dbReference type="InterPro" id="IPR043162">
    <property type="entry name" value="DOCK_C_lobe_C"/>
</dbReference>
<dbReference type="InterPro" id="IPR035892">
    <property type="entry name" value="C2_domain_sf"/>
</dbReference>
<comment type="similarity">
    <text evidence="2">Belongs to the DOCK family.</text>
</comment>
<reference evidence="7" key="2">
    <citation type="submission" date="2019-11" db="UniProtKB">
        <authorList>
            <consortium name="WormBaseParasite"/>
        </authorList>
    </citation>
    <scope>IDENTIFICATION</scope>
    <source>
        <strain evidence="7">Puerto Rican</strain>
    </source>
</reference>
<dbReference type="InterPro" id="IPR027357">
    <property type="entry name" value="DOCKER_dom"/>
</dbReference>
<dbReference type="InterPro" id="IPR043161">
    <property type="entry name" value="DOCK_C_lobe_A"/>
</dbReference>
<evidence type="ECO:0000256" key="1">
    <source>
        <dbReference type="ARBA" id="ARBA00022658"/>
    </source>
</evidence>
<dbReference type="InterPro" id="IPR046769">
    <property type="entry name" value="DOCKER_Lobe_A"/>
</dbReference>
<feature type="compositionally biased region" description="Polar residues" evidence="3">
    <location>
        <begin position="1587"/>
        <end position="1601"/>
    </location>
</feature>
<dbReference type="PANTHER" id="PTHR23317:SF26">
    <property type="entry name" value="ZIZIMIN, ISOFORM K"/>
    <property type="match status" value="1"/>
</dbReference>
<evidence type="ECO:0000256" key="2">
    <source>
        <dbReference type="PROSITE-ProRule" id="PRU00983"/>
    </source>
</evidence>
<evidence type="ECO:0000259" key="4">
    <source>
        <dbReference type="PROSITE" id="PS51650"/>
    </source>
</evidence>
<dbReference type="Pfam" id="PF20421">
    <property type="entry name" value="DHR-2_Lobe_C"/>
    <property type="match status" value="1"/>
</dbReference>
<dbReference type="CDD" id="cd11695">
    <property type="entry name" value="DHR2_DOCK_C"/>
    <property type="match status" value="1"/>
</dbReference>
<feature type="region of interest" description="Disordered" evidence="3">
    <location>
        <begin position="1587"/>
        <end position="1616"/>
    </location>
</feature>
<evidence type="ECO:0000259" key="5">
    <source>
        <dbReference type="PROSITE" id="PS51651"/>
    </source>
</evidence>
<evidence type="ECO:0000313" key="7">
    <source>
        <dbReference type="WBParaSite" id="Smp_248070.1"/>
    </source>
</evidence>
<name>A0A5K4F4K1_SCHMA</name>
<evidence type="ECO:0000256" key="3">
    <source>
        <dbReference type="SAM" id="MobiDB-lite"/>
    </source>
</evidence>
<dbReference type="InterPro" id="IPR027007">
    <property type="entry name" value="C2_DOCK-type_domain"/>
</dbReference>
<dbReference type="InterPro" id="IPR026791">
    <property type="entry name" value="DOCK"/>
</dbReference>
<dbReference type="Pfam" id="PF20422">
    <property type="entry name" value="DHR-2_Lobe_B"/>
    <property type="match status" value="1"/>
</dbReference>
<dbReference type="InterPro" id="IPR037808">
    <property type="entry name" value="C2_Dock-C"/>
</dbReference>
<dbReference type="AlphaFoldDB" id="A0A5K4F4K1"/>
<accession>A0A5K4F4K1</accession>
<dbReference type="CDD" id="cd08696">
    <property type="entry name" value="C2_Dock-C"/>
    <property type="match status" value="1"/>
</dbReference>
<dbReference type="Gene3D" id="1.20.58.740">
    <property type="match status" value="1"/>
</dbReference>
<dbReference type="WBParaSite" id="Smp_248070.1">
    <property type="protein sequence ID" value="Smp_248070.1"/>
    <property type="gene ID" value="Smp_248070"/>
</dbReference>
<dbReference type="PROSITE" id="PS51650">
    <property type="entry name" value="C2_DOCK"/>
    <property type="match status" value="1"/>
</dbReference>
<organism evidence="6 7">
    <name type="scientific">Schistosoma mansoni</name>
    <name type="common">Blood fluke</name>
    <dbReference type="NCBI Taxonomy" id="6183"/>
    <lineage>
        <taxon>Eukaryota</taxon>
        <taxon>Metazoa</taxon>
        <taxon>Spiralia</taxon>
        <taxon>Lophotrochozoa</taxon>
        <taxon>Platyhelminthes</taxon>
        <taxon>Trematoda</taxon>
        <taxon>Digenea</taxon>
        <taxon>Strigeidida</taxon>
        <taxon>Schistosomatoidea</taxon>
        <taxon>Schistosomatidae</taxon>
        <taxon>Schistosoma</taxon>
    </lineage>
</organism>
<keyword evidence="6" id="KW-1185">Reference proteome</keyword>
<dbReference type="GO" id="GO:0007264">
    <property type="term" value="P:small GTPase-mediated signal transduction"/>
    <property type="evidence" value="ECO:0007669"/>
    <property type="project" value="InterPro"/>
</dbReference>
<dbReference type="InterPro" id="IPR046770">
    <property type="entry name" value="DOCKER_Lobe_B"/>
</dbReference>
<dbReference type="Proteomes" id="UP000008854">
    <property type="component" value="Unassembled WGS sequence"/>
</dbReference>
<dbReference type="FunCoup" id="A0A5K4F4K1">
    <property type="interactions" value="276"/>
</dbReference>
<sequence length="2544" mass="290618">MSFNPQKINQTIKCINLKRSKTFGPSPVPDNLDSASPTVQQCISSYYSPIHCFRIHDEQRFHKKYACLAPSNLDFLESKSITHEKQPNNITKEISKSDTSQIKDYNVFGYSGSPVITLTKSLPGICEPLEWKDAIEIRQLSPGCKWPSEPVNPIKSQPNTTSYLLTEFFQLQLDDGNLEPIFGSAFIYDVHSRLKVSETFHFDTNSTKIMNLFSGSMTNQQLAYRDVTSLAQTCLFRISSRYNMSNSADLRSNVTKPYLKSPSGGSTEKIGVHSNVSTNDCESNNDDDFGLEDVLLFASELTGKFTFNSCRTSCCKGGLFLIIRVEKVLQQGDVNDIIEGYNKDEKNKDKLKTTINWCCQRLGRYRMPLAWTAVDLTPYMIDPRNKFIQSQTDDIHCTKTTESINLSKQYSEFNKRNLNGGCSTRSRSVDPALHNHSEDNNVNPFDSLSPSIFGVSNSPEGFVKKAKYDWIKGMVTSHHEKRFHHNISNCSKNIEQSDSICFSPIELKISNFFRQEKDRINDDELFRHVNEIHRQTLFNHRPIISPGLGSNGISMNNHVVNNNNNNSENSNLNISNFSLNLSSAFSPTSGSVRRFKTISNISLNIRLHWATPQTLMNLLKSTNLNIEKYSISDRKDELNSQSRILLNPECLPYIGSIFQIFSNFSLNKVDNNSTMFEHIPNLIREVLELPSPNLMVPFTSYRNLLYVYPRSVSLPPSKQASSRNITVRVQLMYSDSAVTKVLPAIYGKSNSPRFICDAFTTVLYHNRSPEFFDEIKIQLPGNLEENHYLLFTFYHVICQTKKLESSASLETVIGYSWLPLLEQGCLKDHDVNLLVSVEKPPPALAMIKPDIKSISEKFCMDACKWVDAHRELFNVSTTVVSSVYMQDTSLECLLSACHVNRINSTIESFANRSAVRQLFSYIHKTSLHQLTAFLVPLLDGFLRLLFNCIISTISIKMNGTKSNNNSNLNNNDSDMEMNRPGLIALELLIVFLNRITRSFPHLNDRHGRNQLLVSYLTGPHFLTIETVLSHYFSGHPLFGVPIVSDLVNPGQIDKSLLANVILTELIRIYLLRTKLIDSQSSQTFFPSLWFLLELFTHLLAQDWHLTIEANEPNIILSLYENPCFLEDLRSFNACLTEYMIRYVCSQHTKILDDSTQWESYRLNNQIFSFFLYDLFSFLPIEYIFSEITNYWNKIGQLLSDAKLNQTPSDKLLNYFKLDLLQIICSHKVFYLLNDCNDDNVNSNNLLPVNCERLLQSYEQLSLCKKYHHTKPDIKSNYIPLATIEPEFYGTEDNHHHHHCHTDDDHAKSLNINNVNVLNKHFLISLVICELITALRSEDSDLQSRGVDVIWNILLNNELDLERETSEENSSSQSISNLSQLTYFYSPILNITCDSLPCLVKTWQSNQFRSHHSTETEFLKPKQQFTNTTTADKVVPNSSNDSCSTIRASGRMRRIRRYAKSTKFLESVSVGNSNTKEPEKPRSPLLNEDSYVNLILNTQLDSVKPMKYITMKRLLLINVWILKYIPDSLYHEWLQQASTKERNQLLLLIFLIVDVFETHISEDDLPLKDSYPLGDIRNHSEYQVIKNESLNSSDQNTSSNDHNSTDRSFKQSPHDPPIKLKSPLADCTLSSPYVHQSNNTCSSQQYYSRPNLLKLKTKFRRSSSFSLGSHSNETDLFSSNQDFNVLRSILVSNDVVMVLCNTLDATIEGLWQSDTALGQPGLSLFTLYNYPFNCILPYKKSNSITNENNTSTSQCLVSCIIRIILYVLGLNQSSASYQRILLSLKRIISRFPSFLFEDNPEFCSVSCYHLLRLCTMKETTVRDDAVDILYFLIKNYYTLTKNLSFVKVHLYLTFNSFFTKLINSGMIISNNSLMNKHSNNKINTENIHFTLSSTLLMKAYFIDSLHYLKHLTLSDVDSSLSTKLINNSNYDETMFDSERYIEPFNFTSSLNNNDDGYNTVSGITTTPTTVTMTPMTVPTIPFISNIPNSNFTLQISQLVDNLKYLLNDAIRLQDTIHVLYKRQQEQSNDCFKQTVNEDTLSMIDLLHSISYRNRASPELRLYWILQIAEKHYELSQFAEASQCLAHCTAIVAEHMNNRGCSPSGLSPAGCADIADAVQNLNILEESCACGFPNTSVFDKFSCSTPIILQDLSSLMPLDVSWHFTMPGFMALISWTAESFAKAGFYEIVPCLYSRLVLLLQSSNDYGRLAEIHGRIRDAYTVLNKNQNTKRMFSSYFRVGFHGIIFGELNGKDFIYKEAPFTKLAEITHRLQAFYGNKFGKDRIVIIKDSNIVDEKQLDSDKGYLQITFVEPYLEDFELRRRTTKFHCNYGLKRFVLSLPFTIDGQAHGSLSTQYKRKYILTTSRCFPYMKTRLLVVSTESHTLTPIEVALEDVTNRVEQLDRALTTEPPDVKYLQMLLQGCIGTVVNQGPVEMATTFLGHEKNKPLESLIPDKNKSSTALNSTTYEDIQNRLRITFQQFLIKSYEALRLNESLIGSDQTEYHKELERNFINVKRLLDPLIVIPKSSLTNGFTGMKQSDEFPLKSN</sequence>
<dbReference type="Gene3D" id="1.25.40.410">
    <property type="match status" value="1"/>
</dbReference>
<feature type="domain" description="C2 DOCK-type" evidence="4">
    <location>
        <begin position="702"/>
        <end position="880"/>
    </location>
</feature>
<dbReference type="Pfam" id="PF06920">
    <property type="entry name" value="DHR-2_Lobe_A"/>
    <property type="match status" value="1"/>
</dbReference>
<protein>
    <submittedName>
        <fullName evidence="7">Putative dock</fullName>
    </submittedName>
</protein>
<feature type="compositionally biased region" description="Basic and acidic residues" evidence="3">
    <location>
        <begin position="1602"/>
        <end position="1616"/>
    </location>
</feature>
<dbReference type="Gene3D" id="2.60.40.150">
    <property type="entry name" value="C2 domain"/>
    <property type="match status" value="1"/>
</dbReference>
<proteinExistence type="inferred from homology"/>
<dbReference type="PROSITE" id="PS51651">
    <property type="entry name" value="DOCKER"/>
    <property type="match status" value="1"/>
</dbReference>
<dbReference type="InParanoid" id="A0A5K4F4K1"/>
<dbReference type="GO" id="GO:0005085">
    <property type="term" value="F:guanyl-nucleotide exchange factor activity"/>
    <property type="evidence" value="ECO:0007669"/>
    <property type="project" value="UniProtKB-KW"/>
</dbReference>
<feature type="domain" description="DOCKER" evidence="5">
    <location>
        <begin position="2050"/>
        <end position="2524"/>
    </location>
</feature>
<dbReference type="Pfam" id="PF14429">
    <property type="entry name" value="DOCK-C2"/>
    <property type="match status" value="1"/>
</dbReference>
<reference evidence="6" key="1">
    <citation type="journal article" date="2012" name="PLoS Negl. Trop. Dis.">
        <title>A systematically improved high quality genome and transcriptome of the human blood fluke Schistosoma mansoni.</title>
        <authorList>
            <person name="Protasio A.V."/>
            <person name="Tsai I.J."/>
            <person name="Babbage A."/>
            <person name="Nichol S."/>
            <person name="Hunt M."/>
            <person name="Aslett M.A."/>
            <person name="De Silva N."/>
            <person name="Velarde G.S."/>
            <person name="Anderson T.J."/>
            <person name="Clark R.C."/>
            <person name="Davidson C."/>
            <person name="Dillon G.P."/>
            <person name="Holroyd N.E."/>
            <person name="LoVerde P.T."/>
            <person name="Lloyd C."/>
            <person name="McQuillan J."/>
            <person name="Oliveira G."/>
            <person name="Otto T.D."/>
            <person name="Parker-Manuel S.J."/>
            <person name="Quail M.A."/>
            <person name="Wilson R.A."/>
            <person name="Zerlotini A."/>
            <person name="Dunne D.W."/>
            <person name="Berriman M."/>
        </authorList>
    </citation>
    <scope>NUCLEOTIDE SEQUENCE [LARGE SCALE GENOMIC DNA]</scope>
    <source>
        <strain evidence="6">Puerto Rican</strain>
    </source>
</reference>